<keyword evidence="5" id="KW-1185">Reference proteome</keyword>
<dbReference type="OrthoDB" id="96314at2759"/>
<proteinExistence type="inferred from homology"/>
<dbReference type="HOGENOM" id="CLU_006332_4_0_1"/>
<evidence type="ECO:0000256" key="1">
    <source>
        <dbReference type="ARBA" id="ARBA00008779"/>
    </source>
</evidence>
<protein>
    <recommendedName>
        <fullName evidence="3">Sulfatase N-terminal domain-containing protein</fullName>
    </recommendedName>
</protein>
<dbReference type="AlphaFoldDB" id="A0A084AT66"/>
<dbReference type="GO" id="GO:0005539">
    <property type="term" value="F:glycosaminoglycan binding"/>
    <property type="evidence" value="ECO:0007669"/>
    <property type="project" value="TreeGrafter"/>
</dbReference>
<dbReference type="Pfam" id="PF00884">
    <property type="entry name" value="Sulfatase"/>
    <property type="match status" value="1"/>
</dbReference>
<keyword evidence="2" id="KW-0732">Signal</keyword>
<reference evidence="4 5" key="1">
    <citation type="journal article" date="2014" name="BMC Genomics">
        <title>Comparative genome sequencing reveals chemotype-specific gene clusters in the toxigenic black mold Stachybotrys.</title>
        <authorList>
            <person name="Semeiks J."/>
            <person name="Borek D."/>
            <person name="Otwinowski Z."/>
            <person name="Grishin N.V."/>
        </authorList>
    </citation>
    <scope>NUCLEOTIDE SEQUENCE [LARGE SCALE GENOMIC DNA]</scope>
    <source>
        <strain evidence="5">CBS 109288 / IBT 7711</strain>
    </source>
</reference>
<sequence>MASFISLVALATLCMVDSVLAQRPNVILILTDDQDLHLNSLDYMPALQRELVSKGTSFANHFATVAVCCPSRVSYLRGQVVHNTNNTHVSRPGGGYDKFRASGEDLDYLPDWVRANGYRAEYIGKFLNGVSTSNYMVPPRGWDHIDTLLEPYVAEYNIPVFSQNGQIPVTYTGMHQTDVIRVKALDRLSFLAGSDEPFFLNIAPYAPHTSRGWQPPVPAARHEHLFANVSVPRRPNWNPADCIQKGKGFWLKNYPRMNSTQEEYADWHHRRRLQSLMSVDELIEDVVRFLDEAGQLNNTFIVYTSDNGYHIGAHRIPAGKALPYVMDTNVPLIVRGPGVPENSVSTVASSHFDLAPTFLDIMGHPNSEFPALLDGRSLLEEWTEPSSRLADAGSDAKEIINIEFWGYGGSEAPIAAAAPVQTDNSFKTLRIVSEGNAWLYIRWCNNDLELYNSTADPWEVRNLALGTPTPQLARVLNRLNTLLLVTKSCEGNSCRDPWSLLQPPNATTPVRSLADALSPAYDDFFAAFPLVHFNSCMAYQDEENERPFYPPGAENGLGKTHRLPTHNFQVTEIRPGVPLQNAGMFGGPEQRQISFEEMDSVERELTREELGEVEIRGEASDLWYENWS</sequence>
<dbReference type="EMBL" id="KL648575">
    <property type="protein sequence ID" value="KEY68495.1"/>
    <property type="molecule type" value="Genomic_DNA"/>
</dbReference>
<feature type="chain" id="PRO_5001771303" description="Sulfatase N-terminal domain-containing protein" evidence="2">
    <location>
        <begin position="22"/>
        <end position="628"/>
    </location>
</feature>
<evidence type="ECO:0000313" key="5">
    <source>
        <dbReference type="Proteomes" id="UP000028045"/>
    </source>
</evidence>
<comment type="similarity">
    <text evidence="1">Belongs to the sulfatase family.</text>
</comment>
<dbReference type="CDD" id="cd16147">
    <property type="entry name" value="G6S"/>
    <property type="match status" value="1"/>
</dbReference>
<dbReference type="SUPFAM" id="SSF53649">
    <property type="entry name" value="Alkaline phosphatase-like"/>
    <property type="match status" value="1"/>
</dbReference>
<dbReference type="GO" id="GO:0008449">
    <property type="term" value="F:N-acetylglucosamine-6-sulfatase activity"/>
    <property type="evidence" value="ECO:0007669"/>
    <property type="project" value="TreeGrafter"/>
</dbReference>
<evidence type="ECO:0000259" key="3">
    <source>
        <dbReference type="Pfam" id="PF00884"/>
    </source>
</evidence>
<evidence type="ECO:0000313" key="4">
    <source>
        <dbReference type="EMBL" id="KEY68495.1"/>
    </source>
</evidence>
<dbReference type="PANTHER" id="PTHR43108">
    <property type="entry name" value="N-ACETYLGLUCOSAMINE-6-SULFATASE FAMILY MEMBER"/>
    <property type="match status" value="1"/>
</dbReference>
<dbReference type="InterPro" id="IPR000917">
    <property type="entry name" value="Sulfatase_N"/>
</dbReference>
<evidence type="ECO:0000256" key="2">
    <source>
        <dbReference type="SAM" id="SignalP"/>
    </source>
</evidence>
<feature type="signal peptide" evidence="2">
    <location>
        <begin position="1"/>
        <end position="21"/>
    </location>
</feature>
<dbReference type="PANTHER" id="PTHR43108:SF8">
    <property type="entry name" value="SD21168P"/>
    <property type="match status" value="1"/>
</dbReference>
<dbReference type="Gene3D" id="3.40.720.10">
    <property type="entry name" value="Alkaline Phosphatase, subunit A"/>
    <property type="match status" value="1"/>
</dbReference>
<dbReference type="InterPro" id="IPR017850">
    <property type="entry name" value="Alkaline_phosphatase_core_sf"/>
</dbReference>
<organism evidence="4 5">
    <name type="scientific">Stachybotrys chartarum (strain CBS 109288 / IBT 7711)</name>
    <name type="common">Toxic black mold</name>
    <name type="synonym">Stilbospora chartarum</name>
    <dbReference type="NCBI Taxonomy" id="1280523"/>
    <lineage>
        <taxon>Eukaryota</taxon>
        <taxon>Fungi</taxon>
        <taxon>Dikarya</taxon>
        <taxon>Ascomycota</taxon>
        <taxon>Pezizomycotina</taxon>
        <taxon>Sordariomycetes</taxon>
        <taxon>Hypocreomycetidae</taxon>
        <taxon>Hypocreales</taxon>
        <taxon>Stachybotryaceae</taxon>
        <taxon>Stachybotrys</taxon>
    </lineage>
</organism>
<feature type="domain" description="Sulfatase N-terminal" evidence="3">
    <location>
        <begin position="24"/>
        <end position="363"/>
    </location>
</feature>
<dbReference type="Proteomes" id="UP000028045">
    <property type="component" value="Unassembled WGS sequence"/>
</dbReference>
<accession>A0A084AT66</accession>
<gene>
    <name evidence="4" type="ORF">S7711_10119</name>
</gene>
<name>A0A084AT66_STACB</name>